<evidence type="ECO:0000313" key="1">
    <source>
        <dbReference type="EMBL" id="GAG20638.1"/>
    </source>
</evidence>
<evidence type="ECO:0008006" key="2">
    <source>
        <dbReference type="Google" id="ProtNLM"/>
    </source>
</evidence>
<comment type="caution">
    <text evidence="1">The sequence shown here is derived from an EMBL/GenBank/DDBJ whole genome shotgun (WGS) entry which is preliminary data.</text>
</comment>
<reference evidence="1" key="1">
    <citation type="journal article" date="2014" name="Front. Microbiol.">
        <title>High frequency of phylogenetically diverse reductive dehalogenase-homologous genes in deep subseafloor sedimentary metagenomes.</title>
        <authorList>
            <person name="Kawai M."/>
            <person name="Futagami T."/>
            <person name="Toyoda A."/>
            <person name="Takaki Y."/>
            <person name="Nishi S."/>
            <person name="Hori S."/>
            <person name="Arai W."/>
            <person name="Tsubouchi T."/>
            <person name="Morono Y."/>
            <person name="Uchiyama I."/>
            <person name="Ito T."/>
            <person name="Fujiyama A."/>
            <person name="Inagaki F."/>
            <person name="Takami H."/>
        </authorList>
    </citation>
    <scope>NUCLEOTIDE SEQUENCE</scope>
    <source>
        <strain evidence="1">Expedition CK06-06</strain>
    </source>
</reference>
<organism evidence="1">
    <name type="scientific">marine sediment metagenome</name>
    <dbReference type="NCBI Taxonomy" id="412755"/>
    <lineage>
        <taxon>unclassified sequences</taxon>
        <taxon>metagenomes</taxon>
        <taxon>ecological metagenomes</taxon>
    </lineage>
</organism>
<sequence>RDVMHFKTRNPLDDYYGMPPMMAISGRIDIDKYMAGFLKTFFEQGGTGPGSILTVKAKVSAEAKDEIRKRFHRQFGGPGTFHEMMILDNTESSYQQLGLNRGLRDALPKELDQMSEARIAMVFGIPASILGLLIGMESSSYANKRQDWQVLWDVTMTPLLSDLDDVLNLSLIPEFGGIDEVLFDLSDIKALQEDVDALHDRARKNLQAGGWSIQEFRDATGKDPEDLEGIFLVPANIYPTPGTTLAEEHQRPQEAIEALRA</sequence>
<dbReference type="InterPro" id="IPR006944">
    <property type="entry name" value="Phage/GTA_portal"/>
</dbReference>
<feature type="non-terminal residue" evidence="1">
    <location>
        <position position="261"/>
    </location>
</feature>
<name>X0W7Q0_9ZZZZ</name>
<gene>
    <name evidence="1" type="ORF">S01H1_51117</name>
</gene>
<dbReference type="Pfam" id="PF04860">
    <property type="entry name" value="Phage_portal"/>
    <property type="match status" value="1"/>
</dbReference>
<proteinExistence type="predicted"/>
<feature type="non-terminal residue" evidence="1">
    <location>
        <position position="1"/>
    </location>
</feature>
<dbReference type="EMBL" id="BARS01032976">
    <property type="protein sequence ID" value="GAG20638.1"/>
    <property type="molecule type" value="Genomic_DNA"/>
</dbReference>
<accession>X0W7Q0</accession>
<protein>
    <recommendedName>
        <fullName evidence="2">Phage portal protein</fullName>
    </recommendedName>
</protein>
<dbReference type="AlphaFoldDB" id="X0W7Q0"/>